<dbReference type="Gene3D" id="3.30.1370.110">
    <property type="match status" value="1"/>
</dbReference>
<evidence type="ECO:0000313" key="3">
    <source>
        <dbReference type="Proteomes" id="UP000245125"/>
    </source>
</evidence>
<dbReference type="PANTHER" id="PTHR35562:SF2">
    <property type="entry name" value="DNA ENDONUCLEASE SMRA-RELATED"/>
    <property type="match status" value="1"/>
</dbReference>
<evidence type="ECO:0000259" key="1">
    <source>
        <dbReference type="PROSITE" id="PS50828"/>
    </source>
</evidence>
<name>A0A2U3QED8_9BACT</name>
<feature type="domain" description="Smr" evidence="1">
    <location>
        <begin position="21"/>
        <end position="96"/>
    </location>
</feature>
<sequence>MKDPERPNDNMPVELPIDGVLDLHTFNPREIRDLLPDYIAACRQKGIFEIRIIHGKGTGMLRKTVHSILGKLPGISSFRLAGEDGGGWGATIVVLERS</sequence>
<dbReference type="AlphaFoldDB" id="A0A2U3QED8"/>
<dbReference type="InterPro" id="IPR002625">
    <property type="entry name" value="Smr_dom"/>
</dbReference>
<accession>A0A2U3QED8</accession>
<dbReference type="InterPro" id="IPR036063">
    <property type="entry name" value="Smr_dom_sf"/>
</dbReference>
<dbReference type="Proteomes" id="UP000245125">
    <property type="component" value="Unassembled WGS sequence"/>
</dbReference>
<dbReference type="PANTHER" id="PTHR35562">
    <property type="entry name" value="DNA ENDONUCLEASE SMRA-RELATED"/>
    <property type="match status" value="1"/>
</dbReference>
<reference evidence="3" key="1">
    <citation type="submission" date="2018-03" db="EMBL/GenBank/DDBJ databases">
        <authorList>
            <person name="Zecchin S."/>
        </authorList>
    </citation>
    <scope>NUCLEOTIDE SEQUENCE [LARGE SCALE GENOMIC DNA]</scope>
</reference>
<dbReference type="PROSITE" id="PS50828">
    <property type="entry name" value="SMR"/>
    <property type="match status" value="1"/>
</dbReference>
<gene>
    <name evidence="2" type="ORF">NBG4_1100004</name>
</gene>
<dbReference type="OrthoDB" id="9808166at2"/>
<dbReference type="SMART" id="SM00463">
    <property type="entry name" value="SMR"/>
    <property type="match status" value="1"/>
</dbReference>
<proteinExistence type="predicted"/>
<dbReference type="EMBL" id="OUUY01000014">
    <property type="protein sequence ID" value="SPP99744.1"/>
    <property type="molecule type" value="Genomic_DNA"/>
</dbReference>
<organism evidence="2 3">
    <name type="scientific">Candidatus Sulfobium mesophilum</name>
    <dbReference type="NCBI Taxonomy" id="2016548"/>
    <lineage>
        <taxon>Bacteria</taxon>
        <taxon>Pseudomonadati</taxon>
        <taxon>Nitrospirota</taxon>
        <taxon>Nitrospiria</taxon>
        <taxon>Nitrospirales</taxon>
        <taxon>Nitrospiraceae</taxon>
        <taxon>Candidatus Sulfobium</taxon>
    </lineage>
</organism>
<protein>
    <submittedName>
        <fullName evidence="2">Smr domain-containing protein</fullName>
    </submittedName>
</protein>
<evidence type="ECO:0000313" key="2">
    <source>
        <dbReference type="EMBL" id="SPP99744.1"/>
    </source>
</evidence>
<dbReference type="SUPFAM" id="SSF160443">
    <property type="entry name" value="SMR domain-like"/>
    <property type="match status" value="1"/>
</dbReference>
<keyword evidence="3" id="KW-1185">Reference proteome</keyword>
<dbReference type="Pfam" id="PF01713">
    <property type="entry name" value="Smr"/>
    <property type="match status" value="1"/>
</dbReference>